<feature type="compositionally biased region" description="Basic and acidic residues" evidence="1">
    <location>
        <begin position="13"/>
        <end position="25"/>
    </location>
</feature>
<proteinExistence type="predicted"/>
<dbReference type="Proteomes" id="UP001153954">
    <property type="component" value="Unassembled WGS sequence"/>
</dbReference>
<feature type="compositionally biased region" description="Acidic residues" evidence="1">
    <location>
        <begin position="42"/>
        <end position="55"/>
    </location>
</feature>
<dbReference type="PANTHER" id="PTHR46599">
    <property type="entry name" value="PIGGYBAC TRANSPOSABLE ELEMENT-DERIVED PROTEIN 4"/>
    <property type="match status" value="1"/>
</dbReference>
<evidence type="ECO:0000313" key="3">
    <source>
        <dbReference type="EMBL" id="CAH2098251.1"/>
    </source>
</evidence>
<sequence length="243" mass="27755">MSLPGTSGIRKRKENDFLQKNEGSKKFSATDPRLSAILDSMLNEDESGSEADDIEQNYVPPQSDHDTASETEESDSGEQNQLDVDTKDSSWESDENIPLAHVGYLYGKNKYKWSKIPPNRAVRTPAHNIVQRQPPTNLTQNDEKDPFSIWKKLIDKNILEEILLWTNLKLAEVRSKYARENKSELHDLDMLELLAFIGLLGYTAVFKSNHENADYIFATDGTGREIFRAVMSKNRFLNLLRCM</sequence>
<comment type="caution">
    <text evidence="3">The sequence shown here is derived from an EMBL/GenBank/DDBJ whole genome shotgun (WGS) entry which is preliminary data.</text>
</comment>
<keyword evidence="4" id="KW-1185">Reference proteome</keyword>
<dbReference type="PANTHER" id="PTHR46599:SF3">
    <property type="entry name" value="PIGGYBAC TRANSPOSABLE ELEMENT-DERIVED PROTEIN 4"/>
    <property type="match status" value="1"/>
</dbReference>
<feature type="domain" description="PiggyBac transposable element-derived protein" evidence="2">
    <location>
        <begin position="145"/>
        <end position="242"/>
    </location>
</feature>
<organism evidence="3 4">
    <name type="scientific">Euphydryas editha</name>
    <name type="common">Edith's checkerspot</name>
    <dbReference type="NCBI Taxonomy" id="104508"/>
    <lineage>
        <taxon>Eukaryota</taxon>
        <taxon>Metazoa</taxon>
        <taxon>Ecdysozoa</taxon>
        <taxon>Arthropoda</taxon>
        <taxon>Hexapoda</taxon>
        <taxon>Insecta</taxon>
        <taxon>Pterygota</taxon>
        <taxon>Neoptera</taxon>
        <taxon>Endopterygota</taxon>
        <taxon>Lepidoptera</taxon>
        <taxon>Glossata</taxon>
        <taxon>Ditrysia</taxon>
        <taxon>Papilionoidea</taxon>
        <taxon>Nymphalidae</taxon>
        <taxon>Nymphalinae</taxon>
        <taxon>Euphydryas</taxon>
    </lineage>
</organism>
<evidence type="ECO:0000313" key="4">
    <source>
        <dbReference type="Proteomes" id="UP001153954"/>
    </source>
</evidence>
<dbReference type="EMBL" id="CAKOGL010000019">
    <property type="protein sequence ID" value="CAH2098251.1"/>
    <property type="molecule type" value="Genomic_DNA"/>
</dbReference>
<protein>
    <recommendedName>
        <fullName evidence="2">PiggyBac transposable element-derived protein domain-containing protein</fullName>
    </recommendedName>
</protein>
<reference evidence="3" key="1">
    <citation type="submission" date="2022-03" db="EMBL/GenBank/DDBJ databases">
        <authorList>
            <person name="Tunstrom K."/>
        </authorList>
    </citation>
    <scope>NUCLEOTIDE SEQUENCE</scope>
</reference>
<feature type="region of interest" description="Disordered" evidence="1">
    <location>
        <begin position="1"/>
        <end position="92"/>
    </location>
</feature>
<dbReference type="InterPro" id="IPR029526">
    <property type="entry name" value="PGBD"/>
</dbReference>
<dbReference type="Pfam" id="PF13843">
    <property type="entry name" value="DDE_Tnp_1_7"/>
    <property type="match status" value="1"/>
</dbReference>
<dbReference type="AlphaFoldDB" id="A0AAU9UFA4"/>
<gene>
    <name evidence="3" type="ORF">EEDITHA_LOCUS13384</name>
</gene>
<name>A0AAU9UFA4_EUPED</name>
<evidence type="ECO:0000256" key="1">
    <source>
        <dbReference type="SAM" id="MobiDB-lite"/>
    </source>
</evidence>
<accession>A0AAU9UFA4</accession>
<evidence type="ECO:0000259" key="2">
    <source>
        <dbReference type="Pfam" id="PF13843"/>
    </source>
</evidence>